<gene>
    <name evidence="2" type="ORF">A3A16_02090</name>
</gene>
<dbReference type="InterPro" id="IPR001296">
    <property type="entry name" value="Glyco_trans_1"/>
</dbReference>
<name>A0A1G1ZMN5_9BACT</name>
<evidence type="ECO:0000259" key="1">
    <source>
        <dbReference type="Pfam" id="PF00534"/>
    </source>
</evidence>
<organism evidence="2 3">
    <name type="scientific">Candidatus Harrisonbacteria bacterium RIFCSPLOWO2_01_FULL_44_18</name>
    <dbReference type="NCBI Taxonomy" id="1798407"/>
    <lineage>
        <taxon>Bacteria</taxon>
        <taxon>Candidatus Harrisoniibacteriota</taxon>
    </lineage>
</organism>
<dbReference type="PANTHER" id="PTHR45947">
    <property type="entry name" value="SULFOQUINOVOSYL TRANSFERASE SQD2"/>
    <property type="match status" value="1"/>
</dbReference>
<protein>
    <recommendedName>
        <fullName evidence="1">Glycosyl transferase family 1 domain-containing protein</fullName>
    </recommendedName>
</protein>
<evidence type="ECO:0000313" key="3">
    <source>
        <dbReference type="Proteomes" id="UP000177942"/>
    </source>
</evidence>
<sequence>MRVALVYDYLNQYGGGERVLEVLMEIFPEAPIYALLYDSARTCGKFEGRKIIASFLNFFPGAAKHHRWFFPLMPFAVEWWDFSDFDLVISISASFAKGVKTKPPTRHLCYLLTPTRFLWDESEQRINEELPVFLRPLARLAVGGLRKWDFAAAQRPDVLIPISRHIKKEAREKYRRQTEKVIYPPVCAELRIKNYELGITQPFYLIVSRLIPYKRIDIAIKACESIGRNLKIIGVGRDFARLKKLAGKHTEFLGGLNDERRDFYLANAKAFLMPQVEDFGIAPVEAMARGTSVIAYAKGGALETIKDGISGIFFDQQTPESLVATIQRFEKMRFDWQKISQSVQKFSRENFKRQFLDAVKKF</sequence>
<evidence type="ECO:0000313" key="2">
    <source>
        <dbReference type="EMBL" id="OGY65834.1"/>
    </source>
</evidence>
<dbReference type="STRING" id="1798407.A3A16_02090"/>
<dbReference type="Proteomes" id="UP000177942">
    <property type="component" value="Unassembled WGS sequence"/>
</dbReference>
<feature type="domain" description="Glycosyl transferase family 1" evidence="1">
    <location>
        <begin position="200"/>
        <end position="333"/>
    </location>
</feature>
<dbReference type="GO" id="GO:0016757">
    <property type="term" value="F:glycosyltransferase activity"/>
    <property type="evidence" value="ECO:0007669"/>
    <property type="project" value="InterPro"/>
</dbReference>
<comment type="caution">
    <text evidence="2">The sequence shown here is derived from an EMBL/GenBank/DDBJ whole genome shotgun (WGS) entry which is preliminary data.</text>
</comment>
<dbReference type="Gene3D" id="3.40.50.2000">
    <property type="entry name" value="Glycogen Phosphorylase B"/>
    <property type="match status" value="1"/>
</dbReference>
<proteinExistence type="predicted"/>
<reference evidence="2 3" key="1">
    <citation type="journal article" date="2016" name="Nat. Commun.">
        <title>Thousands of microbial genomes shed light on interconnected biogeochemical processes in an aquifer system.</title>
        <authorList>
            <person name="Anantharaman K."/>
            <person name="Brown C.T."/>
            <person name="Hug L.A."/>
            <person name="Sharon I."/>
            <person name="Castelle C.J."/>
            <person name="Probst A.J."/>
            <person name="Thomas B.C."/>
            <person name="Singh A."/>
            <person name="Wilkins M.J."/>
            <person name="Karaoz U."/>
            <person name="Brodie E.L."/>
            <person name="Williams K.H."/>
            <person name="Hubbard S.S."/>
            <person name="Banfield J.F."/>
        </authorList>
    </citation>
    <scope>NUCLEOTIDE SEQUENCE [LARGE SCALE GENOMIC DNA]</scope>
</reference>
<dbReference type="SUPFAM" id="SSF53756">
    <property type="entry name" value="UDP-Glycosyltransferase/glycogen phosphorylase"/>
    <property type="match status" value="1"/>
</dbReference>
<accession>A0A1G1ZMN5</accession>
<dbReference type="InterPro" id="IPR050194">
    <property type="entry name" value="Glycosyltransferase_grp1"/>
</dbReference>
<dbReference type="EMBL" id="MHJJ01000006">
    <property type="protein sequence ID" value="OGY65834.1"/>
    <property type="molecule type" value="Genomic_DNA"/>
</dbReference>
<dbReference type="Pfam" id="PF00534">
    <property type="entry name" value="Glycos_transf_1"/>
    <property type="match status" value="1"/>
</dbReference>
<dbReference type="PANTHER" id="PTHR45947:SF3">
    <property type="entry name" value="SULFOQUINOVOSYL TRANSFERASE SQD2"/>
    <property type="match status" value="1"/>
</dbReference>
<dbReference type="AlphaFoldDB" id="A0A1G1ZMN5"/>